<dbReference type="EMBL" id="BFBB01000002">
    <property type="protein sequence ID" value="GBF49284.1"/>
    <property type="molecule type" value="Genomic_DNA"/>
</dbReference>
<dbReference type="GO" id="GO:0003774">
    <property type="term" value="F:cytoskeletal motor activity"/>
    <property type="evidence" value="ECO:0007669"/>
    <property type="project" value="InterPro"/>
</dbReference>
<sequence length="243" mass="27156">MSTWYRSLLRFKVCYVVLVSLVSLFPDFFIHFKNGRTHANALNAESLWRDKDPYSYQKMISPGTVIKVVLKSSLKVEYESDYKATFDQDTKTVPDKKLVPDLPAYTSNSTYMRAKIGKSKTNGKILGTMAVLVVGIDPGSGNLELEGTKTFSYGEESINLRLSGTVSTNDLDKNRMVSSDHVANLRIDFVGTLSPKEIRNPNIQMKTITNSDGTTSQRAELSDSEKQEIILKNIKRALGESEP</sequence>
<proteinExistence type="inferred from homology"/>
<evidence type="ECO:0000256" key="3">
    <source>
        <dbReference type="ARBA" id="ARBA00004442"/>
    </source>
</evidence>
<comment type="similarity">
    <text evidence="4">Belongs to the FlgH family.</text>
</comment>
<keyword evidence="10" id="KW-0282">Flagellum</keyword>
<dbReference type="Proteomes" id="UP000245133">
    <property type="component" value="Unassembled WGS sequence"/>
</dbReference>
<dbReference type="AlphaFoldDB" id="A0A2P2DXC2"/>
<keyword evidence="8" id="KW-0998">Cell outer membrane</keyword>
<evidence type="ECO:0000313" key="11">
    <source>
        <dbReference type="Proteomes" id="UP000245133"/>
    </source>
</evidence>
<dbReference type="GO" id="GO:0009427">
    <property type="term" value="C:bacterial-type flagellum basal body, distal rod, L ring"/>
    <property type="evidence" value="ECO:0007669"/>
    <property type="project" value="InterPro"/>
</dbReference>
<comment type="subcellular location">
    <subcellularLocation>
        <location evidence="2">Bacterial flagellum basal body</location>
    </subcellularLocation>
    <subcellularLocation>
        <location evidence="3">Cell outer membrane</location>
    </subcellularLocation>
</comment>
<dbReference type="RefSeq" id="WP_108973910.1">
    <property type="nucleotide sequence ID" value="NZ_BFBB01000002.1"/>
</dbReference>
<keyword evidence="9" id="KW-0812">Transmembrane</keyword>
<evidence type="ECO:0000256" key="6">
    <source>
        <dbReference type="ARBA" id="ARBA00023136"/>
    </source>
</evidence>
<dbReference type="GO" id="GO:0071973">
    <property type="term" value="P:bacterial-type flagellum-dependent cell motility"/>
    <property type="evidence" value="ECO:0007669"/>
    <property type="project" value="InterPro"/>
</dbReference>
<reference evidence="10 11" key="1">
    <citation type="submission" date="2018-02" db="EMBL/GenBank/DDBJ databases">
        <title>Novel Leptospira species isolated from soil and water in Japan.</title>
        <authorList>
            <person name="Nakao R."/>
            <person name="Masuzawa T."/>
        </authorList>
    </citation>
    <scope>NUCLEOTIDE SEQUENCE [LARGE SCALE GENOMIC DNA]</scope>
    <source>
        <strain evidence="10 11">YH101</strain>
    </source>
</reference>
<gene>
    <name evidence="10" type="primary">flgH</name>
    <name evidence="10" type="ORF">LPTSP4_07940</name>
</gene>
<dbReference type="OrthoDB" id="345063at2"/>
<dbReference type="Pfam" id="PF02107">
    <property type="entry name" value="FlgH"/>
    <property type="match status" value="1"/>
</dbReference>
<keyword evidence="11" id="KW-1185">Reference proteome</keyword>
<evidence type="ECO:0000313" key="10">
    <source>
        <dbReference type="EMBL" id="GBF49284.1"/>
    </source>
</evidence>
<keyword evidence="6 9" id="KW-0472">Membrane</keyword>
<dbReference type="GO" id="GO:0009279">
    <property type="term" value="C:cell outer membrane"/>
    <property type="evidence" value="ECO:0007669"/>
    <property type="project" value="UniProtKB-SubCell"/>
</dbReference>
<comment type="function">
    <text evidence="1">Assembles around the rod to form the L-ring and probably protects the motor/basal body from shearing forces during rotation.</text>
</comment>
<accession>A0A2P2DXC2</accession>
<dbReference type="PANTHER" id="PTHR34933">
    <property type="entry name" value="FLAGELLAR L-RING PROTEIN"/>
    <property type="match status" value="1"/>
</dbReference>
<keyword evidence="10" id="KW-0969">Cilium</keyword>
<evidence type="ECO:0000256" key="4">
    <source>
        <dbReference type="ARBA" id="ARBA00006929"/>
    </source>
</evidence>
<keyword evidence="9" id="KW-1133">Transmembrane helix</keyword>
<name>A0A2P2DXC2_9LEPT</name>
<keyword evidence="5" id="KW-0732">Signal</keyword>
<evidence type="ECO:0000256" key="1">
    <source>
        <dbReference type="ARBA" id="ARBA00002591"/>
    </source>
</evidence>
<organism evidence="10 11">
    <name type="scientific">Leptospira ryugenii</name>
    <dbReference type="NCBI Taxonomy" id="1917863"/>
    <lineage>
        <taxon>Bacteria</taxon>
        <taxon>Pseudomonadati</taxon>
        <taxon>Spirochaetota</taxon>
        <taxon>Spirochaetia</taxon>
        <taxon>Leptospirales</taxon>
        <taxon>Leptospiraceae</taxon>
        <taxon>Leptospira</taxon>
    </lineage>
</organism>
<dbReference type="PANTHER" id="PTHR34933:SF1">
    <property type="entry name" value="FLAGELLAR L-RING PROTEIN"/>
    <property type="match status" value="1"/>
</dbReference>
<dbReference type="InterPro" id="IPR000527">
    <property type="entry name" value="Flag_Lring"/>
</dbReference>
<comment type="caution">
    <text evidence="10">The sequence shown here is derived from an EMBL/GenBank/DDBJ whole genome shotgun (WGS) entry which is preliminary data.</text>
</comment>
<evidence type="ECO:0000256" key="2">
    <source>
        <dbReference type="ARBA" id="ARBA00004117"/>
    </source>
</evidence>
<keyword evidence="7" id="KW-0975">Bacterial flagellum</keyword>
<evidence type="ECO:0000256" key="8">
    <source>
        <dbReference type="ARBA" id="ARBA00023237"/>
    </source>
</evidence>
<feature type="transmembrane region" description="Helical" evidence="9">
    <location>
        <begin position="12"/>
        <end position="32"/>
    </location>
</feature>
<keyword evidence="10" id="KW-0966">Cell projection</keyword>
<evidence type="ECO:0000256" key="7">
    <source>
        <dbReference type="ARBA" id="ARBA00023143"/>
    </source>
</evidence>
<protein>
    <submittedName>
        <fullName evidence="10">Endoflagellar basal body L-ring protein</fullName>
    </submittedName>
</protein>
<evidence type="ECO:0000256" key="5">
    <source>
        <dbReference type="ARBA" id="ARBA00022729"/>
    </source>
</evidence>
<evidence type="ECO:0000256" key="9">
    <source>
        <dbReference type="SAM" id="Phobius"/>
    </source>
</evidence>